<protein>
    <submittedName>
        <fullName evidence="1">Uncharacterized protein</fullName>
    </submittedName>
</protein>
<evidence type="ECO:0000313" key="2">
    <source>
        <dbReference type="Proteomes" id="UP000078046"/>
    </source>
</evidence>
<name>A0A177ASG1_9BILA</name>
<evidence type="ECO:0000313" key="1">
    <source>
        <dbReference type="EMBL" id="OAF64331.1"/>
    </source>
</evidence>
<sequence>MNNTIRNVPYELITDLNKTNKCNKIEINQTKQNVDISYDNVKEKNTKNKSLKKKLNSKTKPLKKLKKKLNIKMDEKGKKIKDIKTIVLNSLFQPISFCNKDALPPIPSKSNYNRSMAIKNNNYENYNIVELNEENSCIDNSLINDMTYIKNISFSLYELESNYVASINDSKVVNSSKEKEQFLESNKSKVKVLGRRKIRHLDEKYGISANRVEMKCESVKEYEKLKHPKEIKFNKEISQMQTTLNSYISHYKNNQTNAFNDTSSYYLISNESKSLNVSIMDMTSSDNFNNQNKDLQLSIEQHENSYLIPNFKIQQNFHYPDSKLYQNSKRKFSFLSTIPKKW</sequence>
<dbReference type="Proteomes" id="UP000078046">
    <property type="component" value="Unassembled WGS sequence"/>
</dbReference>
<keyword evidence="2" id="KW-1185">Reference proteome</keyword>
<organism evidence="1 2">
    <name type="scientific">Intoshia linei</name>
    <dbReference type="NCBI Taxonomy" id="1819745"/>
    <lineage>
        <taxon>Eukaryota</taxon>
        <taxon>Metazoa</taxon>
        <taxon>Spiralia</taxon>
        <taxon>Lophotrochozoa</taxon>
        <taxon>Mesozoa</taxon>
        <taxon>Orthonectida</taxon>
        <taxon>Rhopaluridae</taxon>
        <taxon>Intoshia</taxon>
    </lineage>
</organism>
<gene>
    <name evidence="1" type="ORF">A3Q56_07963</name>
</gene>
<reference evidence="1 2" key="1">
    <citation type="submission" date="2016-04" db="EMBL/GenBank/DDBJ databases">
        <title>The genome of Intoshia linei affirms orthonectids as highly simplified spiralians.</title>
        <authorList>
            <person name="Mikhailov K.V."/>
            <person name="Slusarev G.S."/>
            <person name="Nikitin M.A."/>
            <person name="Logacheva M.D."/>
            <person name="Penin A."/>
            <person name="Aleoshin V."/>
            <person name="Panchin Y.V."/>
        </authorList>
    </citation>
    <scope>NUCLEOTIDE SEQUENCE [LARGE SCALE GENOMIC DNA]</scope>
    <source>
        <strain evidence="1">Intl2013</strain>
        <tissue evidence="1">Whole animal</tissue>
    </source>
</reference>
<dbReference type="AlphaFoldDB" id="A0A177ASG1"/>
<dbReference type="EMBL" id="LWCA01001919">
    <property type="protein sequence ID" value="OAF64331.1"/>
    <property type="molecule type" value="Genomic_DNA"/>
</dbReference>
<comment type="caution">
    <text evidence="1">The sequence shown here is derived from an EMBL/GenBank/DDBJ whole genome shotgun (WGS) entry which is preliminary data.</text>
</comment>
<accession>A0A177ASG1</accession>
<proteinExistence type="predicted"/>